<dbReference type="InterPro" id="IPR039657">
    <property type="entry name" value="Dimethylallyltransferase"/>
</dbReference>
<evidence type="ECO:0000256" key="10">
    <source>
        <dbReference type="HAMAP-Rule" id="MF_00185"/>
    </source>
</evidence>
<evidence type="ECO:0000313" key="14">
    <source>
        <dbReference type="EMBL" id="WGW13138.1"/>
    </source>
</evidence>
<dbReference type="Gene3D" id="3.40.50.300">
    <property type="entry name" value="P-loop containing nucleotide triphosphate hydrolases"/>
    <property type="match status" value="1"/>
</dbReference>
<evidence type="ECO:0000256" key="8">
    <source>
        <dbReference type="ARBA" id="ARBA00022842"/>
    </source>
</evidence>
<evidence type="ECO:0000256" key="11">
    <source>
        <dbReference type="RuleBase" id="RU003783"/>
    </source>
</evidence>
<dbReference type="HAMAP" id="MF_00185">
    <property type="entry name" value="IPP_trans"/>
    <property type="match status" value="1"/>
</dbReference>
<evidence type="ECO:0000256" key="2">
    <source>
        <dbReference type="ARBA" id="ARBA00003213"/>
    </source>
</evidence>
<dbReference type="SUPFAM" id="SSF52540">
    <property type="entry name" value="P-loop containing nucleoside triphosphate hydrolases"/>
    <property type="match status" value="2"/>
</dbReference>
<dbReference type="PANTHER" id="PTHR11088:SF60">
    <property type="entry name" value="TRNA DIMETHYLALLYLTRANSFERASE"/>
    <property type="match status" value="1"/>
</dbReference>
<dbReference type="InterPro" id="IPR018022">
    <property type="entry name" value="IPT"/>
</dbReference>
<organism evidence="14 15">
    <name type="scientific">Saxibacter everestensis</name>
    <dbReference type="NCBI Taxonomy" id="2909229"/>
    <lineage>
        <taxon>Bacteria</taxon>
        <taxon>Bacillati</taxon>
        <taxon>Actinomycetota</taxon>
        <taxon>Actinomycetes</taxon>
        <taxon>Micrococcales</taxon>
        <taxon>Brevibacteriaceae</taxon>
        <taxon>Saxibacter</taxon>
    </lineage>
</organism>
<evidence type="ECO:0000256" key="6">
    <source>
        <dbReference type="ARBA" id="ARBA00022741"/>
    </source>
</evidence>
<evidence type="ECO:0000256" key="13">
    <source>
        <dbReference type="RuleBase" id="RU003785"/>
    </source>
</evidence>
<dbReference type="RefSeq" id="WP_349639950.1">
    <property type="nucleotide sequence ID" value="NZ_CP090958.1"/>
</dbReference>
<comment type="subunit">
    <text evidence="10">Monomer.</text>
</comment>
<dbReference type="EC" id="2.5.1.75" evidence="10"/>
<keyword evidence="4 10" id="KW-0808">Transferase</keyword>
<evidence type="ECO:0000256" key="4">
    <source>
        <dbReference type="ARBA" id="ARBA00022679"/>
    </source>
</evidence>
<evidence type="ECO:0000256" key="3">
    <source>
        <dbReference type="ARBA" id="ARBA00005842"/>
    </source>
</evidence>
<dbReference type="PANTHER" id="PTHR11088">
    <property type="entry name" value="TRNA DIMETHYLALLYLTRANSFERASE"/>
    <property type="match status" value="1"/>
</dbReference>
<accession>A0ABY8QVX8</accession>
<comment type="cofactor">
    <cofactor evidence="1 10">
        <name>Mg(2+)</name>
        <dbReference type="ChEBI" id="CHEBI:18420"/>
    </cofactor>
</comment>
<gene>
    <name evidence="10 14" type="primary">miaA</name>
    <name evidence="14" type="ORF">LWF01_05020</name>
</gene>
<evidence type="ECO:0000256" key="7">
    <source>
        <dbReference type="ARBA" id="ARBA00022840"/>
    </source>
</evidence>
<comment type="function">
    <text evidence="2 10 12">Catalyzes the transfer of a dimethylallyl group onto the adenine at position 37 in tRNAs that read codons beginning with uridine, leading to the formation of N6-(dimethylallyl)adenosine (i(6)A).</text>
</comment>
<dbReference type="InterPro" id="IPR027417">
    <property type="entry name" value="P-loop_NTPase"/>
</dbReference>
<evidence type="ECO:0000256" key="1">
    <source>
        <dbReference type="ARBA" id="ARBA00001946"/>
    </source>
</evidence>
<evidence type="ECO:0000256" key="9">
    <source>
        <dbReference type="ARBA" id="ARBA00049563"/>
    </source>
</evidence>
<evidence type="ECO:0000256" key="5">
    <source>
        <dbReference type="ARBA" id="ARBA00022694"/>
    </source>
</evidence>
<reference evidence="14 15" key="1">
    <citation type="submission" date="2023-05" db="EMBL/GenBank/DDBJ databases">
        <title>Lithophilousrod everest ZFBP1038 complete genpme.</title>
        <authorList>
            <person name="Tian M."/>
        </authorList>
    </citation>
    <scope>NUCLEOTIDE SEQUENCE [LARGE SCALE GENOMIC DNA]</scope>
    <source>
        <strain evidence="14 15">ZFBP1038</strain>
    </source>
</reference>
<keyword evidence="5 10" id="KW-0819">tRNA processing</keyword>
<comment type="catalytic activity">
    <reaction evidence="9 10 11">
        <text>adenosine(37) in tRNA + dimethylallyl diphosphate = N(6)-dimethylallyladenosine(37) in tRNA + diphosphate</text>
        <dbReference type="Rhea" id="RHEA:26482"/>
        <dbReference type="Rhea" id="RHEA-COMP:10162"/>
        <dbReference type="Rhea" id="RHEA-COMP:10375"/>
        <dbReference type="ChEBI" id="CHEBI:33019"/>
        <dbReference type="ChEBI" id="CHEBI:57623"/>
        <dbReference type="ChEBI" id="CHEBI:74411"/>
        <dbReference type="ChEBI" id="CHEBI:74415"/>
        <dbReference type="EC" id="2.5.1.75"/>
    </reaction>
</comment>
<feature type="binding site" evidence="10">
    <location>
        <begin position="16"/>
        <end position="21"/>
    </location>
    <ligand>
        <name>substrate</name>
    </ligand>
</feature>
<keyword evidence="8 10" id="KW-0460">Magnesium</keyword>
<keyword evidence="7 10" id="KW-0067">ATP-binding</keyword>
<dbReference type="NCBIfam" id="TIGR00174">
    <property type="entry name" value="miaA"/>
    <property type="match status" value="1"/>
</dbReference>
<feature type="site" description="Interaction with substrate tRNA" evidence="10">
    <location>
        <position position="105"/>
    </location>
</feature>
<keyword evidence="6 10" id="KW-0547">Nucleotide-binding</keyword>
<dbReference type="GO" id="GO:0052381">
    <property type="term" value="F:tRNA dimethylallyltransferase activity"/>
    <property type="evidence" value="ECO:0007669"/>
    <property type="project" value="UniProtKB-EC"/>
</dbReference>
<feature type="binding site" evidence="10">
    <location>
        <begin position="14"/>
        <end position="21"/>
    </location>
    <ligand>
        <name>ATP</name>
        <dbReference type="ChEBI" id="CHEBI:30616"/>
    </ligand>
</feature>
<keyword evidence="15" id="KW-1185">Reference proteome</keyword>
<proteinExistence type="inferred from homology"/>
<evidence type="ECO:0000313" key="15">
    <source>
        <dbReference type="Proteomes" id="UP001209083"/>
    </source>
</evidence>
<dbReference type="EMBL" id="CP090958">
    <property type="protein sequence ID" value="WGW13138.1"/>
    <property type="molecule type" value="Genomic_DNA"/>
</dbReference>
<dbReference type="Proteomes" id="UP001209083">
    <property type="component" value="Chromosome"/>
</dbReference>
<feature type="site" description="Interaction with substrate tRNA" evidence="10">
    <location>
        <position position="126"/>
    </location>
</feature>
<comment type="similarity">
    <text evidence="3 10 13">Belongs to the IPP transferase family.</text>
</comment>
<protein>
    <recommendedName>
        <fullName evidence="10">tRNA dimethylallyltransferase</fullName>
        <ecNumber evidence="10">2.5.1.75</ecNumber>
    </recommendedName>
    <alternativeName>
        <fullName evidence="10">Dimethylallyl diphosphate:tRNA dimethylallyltransferase</fullName>
        <shortName evidence="10">DMAPP:tRNA dimethylallyltransferase</shortName>
        <shortName evidence="10">DMATase</shortName>
    </alternativeName>
    <alternativeName>
        <fullName evidence="10">Isopentenyl-diphosphate:tRNA isopentenyltransferase</fullName>
        <shortName evidence="10">IPP transferase</shortName>
        <shortName evidence="10">IPPT</shortName>
        <shortName evidence="10">IPTase</shortName>
    </alternativeName>
</protein>
<dbReference type="Gene3D" id="1.10.20.140">
    <property type="match status" value="1"/>
</dbReference>
<comment type="caution">
    <text evidence="10">Lacks conserved residue(s) required for the propagation of feature annotation.</text>
</comment>
<sequence>MHTTTPPLAIAVIGATATGKSDLALDLAEELGAEIVNADAMQFYRGMDIGTAKLPVSHRRGIAHHLLDILDVTEDASVARYQQDARAVVRTLRDQSSPAILVGGSGLYVRAVVDDLEFPGHDPQIRAALERRAETEGPGVLYQELLTRDPAAAEKIAPANVRRVVRALEVIELTGQPFSATLPEYRYVMPTVQLGLRLDRGILDDRIARRVVTMWDQGLVDEVRTLEERGLRSGTTARRALGYAQILDYFDGRCSQDEAIEATIVQTRQFARRQETWFRRDKRVDWLDASSSPATLLREARGVVEAWKQ</sequence>
<evidence type="ECO:0000256" key="12">
    <source>
        <dbReference type="RuleBase" id="RU003784"/>
    </source>
</evidence>
<dbReference type="Pfam" id="PF01715">
    <property type="entry name" value="IPPT"/>
    <property type="match status" value="1"/>
</dbReference>
<name>A0ABY8QVX8_9MICO</name>